<dbReference type="EMBL" id="JAGQAF010000009">
    <property type="protein sequence ID" value="MCE8538654.1"/>
    <property type="molecule type" value="Genomic_DNA"/>
</dbReference>
<dbReference type="InterPro" id="IPR041698">
    <property type="entry name" value="Methyltransf_25"/>
</dbReference>
<reference evidence="3" key="1">
    <citation type="journal article" date="2021" name="Environ. Microbiol.">
        <title>Cryptic niche differentiation of novel sediment ecotypes of Rugeria pomeroyi correlates with nitrate respiration.</title>
        <authorList>
            <person name="Lin X."/>
            <person name="McNichol J."/>
            <person name="Chu X."/>
            <person name="Qian Y."/>
            <person name="Luo H."/>
        </authorList>
    </citation>
    <scope>NUCLEOTIDE SEQUENCE</scope>
    <source>
        <strain evidence="3">SZCCDBB064</strain>
    </source>
</reference>
<dbReference type="GO" id="GO:0032259">
    <property type="term" value="P:methylation"/>
    <property type="evidence" value="ECO:0007669"/>
    <property type="project" value="UniProtKB-KW"/>
</dbReference>
<accession>A0A9Q3WMY2</accession>
<organism evidence="3 4">
    <name type="scientific">Ruegeria pomeroyi</name>
    <dbReference type="NCBI Taxonomy" id="89184"/>
    <lineage>
        <taxon>Bacteria</taxon>
        <taxon>Pseudomonadati</taxon>
        <taxon>Pseudomonadota</taxon>
        <taxon>Alphaproteobacteria</taxon>
        <taxon>Rhodobacterales</taxon>
        <taxon>Roseobacteraceae</taxon>
        <taxon>Ruegeria</taxon>
    </lineage>
</organism>
<dbReference type="PANTHER" id="PTHR43861">
    <property type="entry name" value="TRANS-ACONITATE 2-METHYLTRANSFERASE-RELATED"/>
    <property type="match status" value="1"/>
</dbReference>
<evidence type="ECO:0000313" key="3">
    <source>
        <dbReference type="EMBL" id="MCE8538654.1"/>
    </source>
</evidence>
<dbReference type="CDD" id="cd02440">
    <property type="entry name" value="AdoMet_MTases"/>
    <property type="match status" value="1"/>
</dbReference>
<keyword evidence="1" id="KW-0808">Transferase</keyword>
<evidence type="ECO:0000256" key="1">
    <source>
        <dbReference type="ARBA" id="ARBA00022679"/>
    </source>
</evidence>
<gene>
    <name evidence="3" type="ORF">KBY27_14485</name>
</gene>
<dbReference type="PANTHER" id="PTHR43861:SF3">
    <property type="entry name" value="PUTATIVE (AFU_ORTHOLOGUE AFUA_2G14390)-RELATED"/>
    <property type="match status" value="1"/>
</dbReference>
<dbReference type="Proteomes" id="UP000813672">
    <property type="component" value="Unassembled WGS sequence"/>
</dbReference>
<dbReference type="Gene3D" id="3.40.50.150">
    <property type="entry name" value="Vaccinia Virus protein VP39"/>
    <property type="match status" value="1"/>
</dbReference>
<protein>
    <submittedName>
        <fullName evidence="3">Class I SAM-dependent methyltransferase</fullName>
    </submittedName>
</protein>
<evidence type="ECO:0000259" key="2">
    <source>
        <dbReference type="Pfam" id="PF13649"/>
    </source>
</evidence>
<feature type="domain" description="Methyltransferase" evidence="2">
    <location>
        <begin position="48"/>
        <end position="142"/>
    </location>
</feature>
<dbReference type="InterPro" id="IPR029063">
    <property type="entry name" value="SAM-dependent_MTases_sf"/>
</dbReference>
<keyword evidence="3" id="KW-0489">Methyltransferase</keyword>
<dbReference type="AlphaFoldDB" id="A0A9Q3WMY2"/>
<dbReference type="Pfam" id="PF13649">
    <property type="entry name" value="Methyltransf_25"/>
    <property type="match status" value="1"/>
</dbReference>
<dbReference type="RefSeq" id="WP_234220555.1">
    <property type="nucleotide sequence ID" value="NZ_JAGQAF010000009.1"/>
</dbReference>
<proteinExistence type="predicted"/>
<name>A0A9Q3WMY2_9RHOB</name>
<comment type="caution">
    <text evidence="3">The sequence shown here is derived from an EMBL/GenBank/DDBJ whole genome shotgun (WGS) entry which is preliminary data.</text>
</comment>
<evidence type="ECO:0000313" key="4">
    <source>
        <dbReference type="Proteomes" id="UP000813672"/>
    </source>
</evidence>
<sequence length="207" mass="22327">MSGLRGRPVRCGYAAEAEALIAAFEALDSADVLAPVIDDLPENPGLCLDLGAGSGRDAAWLAARGHRVWAVEPVAAFRAAGRQRHRGHQITWVEDSLPKLTRLRRLGLRFDLILTIGVFHHLSPQAQQEGLTTALAELSPRGRMILSLRHGPTPAARPGHPVDTDALAASATAQGMRIRRLIRGAPSIQPGNRAAGVRRDWLCLSRE</sequence>
<dbReference type="SUPFAM" id="SSF53335">
    <property type="entry name" value="S-adenosyl-L-methionine-dependent methyltransferases"/>
    <property type="match status" value="1"/>
</dbReference>
<dbReference type="GO" id="GO:0008168">
    <property type="term" value="F:methyltransferase activity"/>
    <property type="evidence" value="ECO:0007669"/>
    <property type="project" value="UniProtKB-KW"/>
</dbReference>